<dbReference type="SUPFAM" id="SSF51905">
    <property type="entry name" value="FAD/NAD(P)-binding domain"/>
    <property type="match status" value="1"/>
</dbReference>
<organism evidence="7 8">
    <name type="scientific">Shewanella litorisediminis</name>
    <dbReference type="NCBI Taxonomy" id="1173586"/>
    <lineage>
        <taxon>Bacteria</taxon>
        <taxon>Pseudomonadati</taxon>
        <taxon>Pseudomonadota</taxon>
        <taxon>Gammaproteobacteria</taxon>
        <taxon>Alteromonadales</taxon>
        <taxon>Shewanellaceae</taxon>
        <taxon>Shewanella</taxon>
    </lineage>
</organism>
<dbReference type="Gene3D" id="3.30.9.10">
    <property type="entry name" value="D-Amino Acid Oxidase, subunit A, domain 2"/>
    <property type="match status" value="1"/>
</dbReference>
<sequence>MKRVDVLVVGGGIAGVGIAQFAAAAGYSVALIERQRIGEATSGNSSKLIHGGLRYLETMQVDLVRKSLKERRALLRLAPSLVKAVPFYFPVYRNSRRGALTIRAGLSLYGLLSEFDALGRFKTLTRAQWSRLQGLNDCGLETVFQYWDAQTDDRLLCEAVAHSATLLGTDVFEQAEVGHILHRGEGCQVSFTQQGQQHEIQAGVVINACGPWVNQLLARVTPAVSALEIDWVQGAHLLLDIPPVEGVLYLESPIDQRVVFVMPWYGKTLVGTTETRLTQLDNKPAVTEAERRYLLALYAHYFPRAGGVDELDKKVADTFCGVRVLPRSGGDAFHAPRDTLMHTCRSHPRLLSLYGGKLTTFRSSSAEVLDWVREQLGERTAIADVDKLPLSCPVNRDDFMAQTG</sequence>
<evidence type="ECO:0000256" key="5">
    <source>
        <dbReference type="ARBA" id="ARBA00023002"/>
    </source>
</evidence>
<evidence type="ECO:0000256" key="1">
    <source>
        <dbReference type="ARBA" id="ARBA00001974"/>
    </source>
</evidence>
<dbReference type="InterPro" id="IPR036188">
    <property type="entry name" value="FAD/NAD-bd_sf"/>
</dbReference>
<evidence type="ECO:0000313" key="8">
    <source>
        <dbReference type="Proteomes" id="UP000596252"/>
    </source>
</evidence>
<name>A0ABX7G538_9GAMM</name>
<dbReference type="EMBL" id="CP069213">
    <property type="protein sequence ID" value="QRH02394.1"/>
    <property type="molecule type" value="Genomic_DNA"/>
</dbReference>
<reference evidence="7 8" key="1">
    <citation type="journal article" date="2012" name="Antonie Van Leeuwenhoek">
        <title>Shewanella litorisediminis sp. nov., a gammaproteobacterium isolated from a tidal flat sediment.</title>
        <authorList>
            <person name="Lee M.H."/>
            <person name="Yoon J.H."/>
        </authorList>
    </citation>
    <scope>NUCLEOTIDE SEQUENCE [LARGE SCALE GENOMIC DNA]</scope>
    <source>
        <strain evidence="7 8">SMK1-12</strain>
    </source>
</reference>
<dbReference type="PANTHER" id="PTHR11985">
    <property type="entry name" value="GLYCEROL-3-PHOSPHATE DEHYDROGENASE"/>
    <property type="match status" value="1"/>
</dbReference>
<evidence type="ECO:0000313" key="7">
    <source>
        <dbReference type="EMBL" id="QRH02394.1"/>
    </source>
</evidence>
<feature type="domain" description="FAD dependent oxidoreductase" evidence="6">
    <location>
        <begin position="5"/>
        <end position="360"/>
    </location>
</feature>
<comment type="similarity">
    <text evidence="2">Belongs to the FAD-dependent glycerol-3-phosphate dehydrogenase family.</text>
</comment>
<evidence type="ECO:0000256" key="3">
    <source>
        <dbReference type="ARBA" id="ARBA00022630"/>
    </source>
</evidence>
<comment type="cofactor">
    <cofactor evidence="1">
        <name>FAD</name>
        <dbReference type="ChEBI" id="CHEBI:57692"/>
    </cofactor>
</comment>
<proteinExistence type="inferred from homology"/>
<dbReference type="InterPro" id="IPR006076">
    <property type="entry name" value="FAD-dep_OxRdtase"/>
</dbReference>
<keyword evidence="5" id="KW-0560">Oxidoreductase</keyword>
<evidence type="ECO:0000259" key="6">
    <source>
        <dbReference type="Pfam" id="PF01266"/>
    </source>
</evidence>
<dbReference type="Gene3D" id="3.50.50.60">
    <property type="entry name" value="FAD/NAD(P)-binding domain"/>
    <property type="match status" value="1"/>
</dbReference>
<dbReference type="Pfam" id="PF01266">
    <property type="entry name" value="DAO"/>
    <property type="match status" value="1"/>
</dbReference>
<gene>
    <name evidence="7" type="ORF">JQC75_02915</name>
</gene>
<accession>A0ABX7G538</accession>
<keyword evidence="3" id="KW-0285">Flavoprotein</keyword>
<evidence type="ECO:0000256" key="2">
    <source>
        <dbReference type="ARBA" id="ARBA00007330"/>
    </source>
</evidence>
<keyword evidence="8" id="KW-1185">Reference proteome</keyword>
<dbReference type="PRINTS" id="PR01001">
    <property type="entry name" value="FADG3PDH"/>
</dbReference>
<protein>
    <submittedName>
        <fullName evidence="7">FAD-dependent oxidoreductase</fullName>
    </submittedName>
</protein>
<evidence type="ECO:0000256" key="4">
    <source>
        <dbReference type="ARBA" id="ARBA00022827"/>
    </source>
</evidence>
<keyword evidence="4" id="KW-0274">FAD</keyword>
<dbReference type="InterPro" id="IPR000447">
    <property type="entry name" value="G3P_DH_FAD-dep"/>
</dbReference>
<dbReference type="RefSeq" id="WP_203326007.1">
    <property type="nucleotide sequence ID" value="NZ_CP069213.1"/>
</dbReference>
<dbReference type="Proteomes" id="UP000596252">
    <property type="component" value="Chromosome"/>
</dbReference>
<dbReference type="PANTHER" id="PTHR11985:SF15">
    <property type="entry name" value="GLYCEROL-3-PHOSPHATE DEHYDROGENASE, MITOCHONDRIAL"/>
    <property type="match status" value="1"/>
</dbReference>